<gene>
    <name evidence="1" type="ORF">D4764_01G0002800</name>
</gene>
<protein>
    <submittedName>
        <fullName evidence="1">Uncharacterized protein</fullName>
    </submittedName>
</protein>
<proteinExistence type="predicted"/>
<comment type="caution">
    <text evidence="1">The sequence shown here is derived from an EMBL/GenBank/DDBJ whole genome shotgun (WGS) entry which is preliminary data.</text>
</comment>
<name>A0A5C6PLX8_9TELE</name>
<keyword evidence="2" id="KW-1185">Reference proteome</keyword>
<dbReference type="Proteomes" id="UP000324091">
    <property type="component" value="Chromosome 1"/>
</dbReference>
<evidence type="ECO:0000313" key="2">
    <source>
        <dbReference type="Proteomes" id="UP000324091"/>
    </source>
</evidence>
<organism evidence="1 2">
    <name type="scientific">Takifugu flavidus</name>
    <name type="common">sansaifugu</name>
    <dbReference type="NCBI Taxonomy" id="433684"/>
    <lineage>
        <taxon>Eukaryota</taxon>
        <taxon>Metazoa</taxon>
        <taxon>Chordata</taxon>
        <taxon>Craniata</taxon>
        <taxon>Vertebrata</taxon>
        <taxon>Euteleostomi</taxon>
        <taxon>Actinopterygii</taxon>
        <taxon>Neopterygii</taxon>
        <taxon>Teleostei</taxon>
        <taxon>Neoteleostei</taxon>
        <taxon>Acanthomorphata</taxon>
        <taxon>Eupercaria</taxon>
        <taxon>Tetraodontiformes</taxon>
        <taxon>Tetradontoidea</taxon>
        <taxon>Tetraodontidae</taxon>
        <taxon>Takifugu</taxon>
    </lineage>
</organism>
<sequence>MATAVFQPVLSNKEGLRMNRRSRLAESH</sequence>
<accession>A0A5C6PLX8</accession>
<reference evidence="1 2" key="1">
    <citation type="submission" date="2019-04" db="EMBL/GenBank/DDBJ databases">
        <title>Chromosome genome assembly for Takifugu flavidus.</title>
        <authorList>
            <person name="Xiao S."/>
        </authorList>
    </citation>
    <scope>NUCLEOTIDE SEQUENCE [LARGE SCALE GENOMIC DNA]</scope>
    <source>
        <strain evidence="1">HTHZ2018</strain>
        <tissue evidence="1">Muscle</tissue>
    </source>
</reference>
<dbReference type="EMBL" id="RHFK02000001">
    <property type="protein sequence ID" value="TWW80465.1"/>
    <property type="molecule type" value="Genomic_DNA"/>
</dbReference>
<evidence type="ECO:0000313" key="1">
    <source>
        <dbReference type="EMBL" id="TWW80465.1"/>
    </source>
</evidence>
<dbReference type="AlphaFoldDB" id="A0A5C6PLX8"/>